<keyword evidence="1" id="KW-0328">Glycosyltransferase</keyword>
<evidence type="ECO:0000256" key="2">
    <source>
        <dbReference type="ARBA" id="ARBA00022679"/>
    </source>
</evidence>
<dbReference type="CDD" id="cd03784">
    <property type="entry name" value="GT1_Gtf-like"/>
    <property type="match status" value="1"/>
</dbReference>
<dbReference type="AlphaFoldDB" id="A0A7W9DZ06"/>
<dbReference type="EMBL" id="JACHCE010000003">
    <property type="protein sequence ID" value="MBB5636501.1"/>
    <property type="molecule type" value="Genomic_DNA"/>
</dbReference>
<organism evidence="3 4">
    <name type="scientific">Pedobacter cryoconitis</name>
    <dbReference type="NCBI Taxonomy" id="188932"/>
    <lineage>
        <taxon>Bacteria</taxon>
        <taxon>Pseudomonadati</taxon>
        <taxon>Bacteroidota</taxon>
        <taxon>Sphingobacteriia</taxon>
        <taxon>Sphingobacteriales</taxon>
        <taxon>Sphingobacteriaceae</taxon>
        <taxon>Pedobacter</taxon>
    </lineage>
</organism>
<gene>
    <name evidence="3" type="ORF">HDE68_002402</name>
</gene>
<dbReference type="InterPro" id="IPR002213">
    <property type="entry name" value="UDP_glucos_trans"/>
</dbReference>
<protein>
    <submittedName>
        <fullName evidence="3">MGT family glycosyltransferase</fullName>
    </submittedName>
</protein>
<dbReference type="PANTHER" id="PTHR48043:SF145">
    <property type="entry name" value="FI06409P-RELATED"/>
    <property type="match status" value="1"/>
</dbReference>
<evidence type="ECO:0000313" key="3">
    <source>
        <dbReference type="EMBL" id="MBB5636501.1"/>
    </source>
</evidence>
<dbReference type="PANTHER" id="PTHR48043">
    <property type="entry name" value="EG:EG0003.4 PROTEIN-RELATED"/>
    <property type="match status" value="1"/>
</dbReference>
<evidence type="ECO:0000313" key="4">
    <source>
        <dbReference type="Proteomes" id="UP000537204"/>
    </source>
</evidence>
<reference evidence="3 4" key="1">
    <citation type="submission" date="2020-08" db="EMBL/GenBank/DDBJ databases">
        <title>Genomic Encyclopedia of Type Strains, Phase IV (KMG-V): Genome sequencing to study the core and pangenomes of soil and plant-associated prokaryotes.</title>
        <authorList>
            <person name="Whitman W."/>
        </authorList>
    </citation>
    <scope>NUCLEOTIDE SEQUENCE [LARGE SCALE GENOMIC DNA]</scope>
    <source>
        <strain evidence="3 4">S3M1</strain>
    </source>
</reference>
<dbReference type="InterPro" id="IPR050271">
    <property type="entry name" value="UDP-glycosyltransferase"/>
</dbReference>
<dbReference type="RefSeq" id="WP_183882129.1">
    <property type="nucleotide sequence ID" value="NZ_JACHCE010000003.1"/>
</dbReference>
<dbReference type="Proteomes" id="UP000537204">
    <property type="component" value="Unassembled WGS sequence"/>
</dbReference>
<dbReference type="Gene3D" id="3.40.50.2000">
    <property type="entry name" value="Glycogen Phosphorylase B"/>
    <property type="match status" value="2"/>
</dbReference>
<evidence type="ECO:0000256" key="1">
    <source>
        <dbReference type="ARBA" id="ARBA00022676"/>
    </source>
</evidence>
<dbReference type="GO" id="GO:0008194">
    <property type="term" value="F:UDP-glycosyltransferase activity"/>
    <property type="evidence" value="ECO:0007669"/>
    <property type="project" value="InterPro"/>
</dbReference>
<keyword evidence="2 3" id="KW-0808">Transferase</keyword>
<dbReference type="Pfam" id="PF00201">
    <property type="entry name" value="UDPGT"/>
    <property type="match status" value="1"/>
</dbReference>
<comment type="caution">
    <text evidence="3">The sequence shown here is derived from an EMBL/GenBank/DDBJ whole genome shotgun (WGS) entry which is preliminary data.</text>
</comment>
<proteinExistence type="predicted"/>
<sequence>MDQLIKEQLTGKKILFATVPADGHFNPLTGLAKYFQEAGADVRWYASDTFTKKLQQLAIPQFPYVKAIDTNAAGIDNLFPERKLIDDPIKKANLDIIHGLVNRSSEFYEDLQQIRESFPFDLLISDSVFPVAPLVKHLMHVPVVAIGIMPLGEISVDLAPYGMALLPPQNEEERKKYDGLRDLAANVLFKESIDSYDALLKSYNISLPPSMLINLLIKTSDLYLQIGTPGFEYERSDLGKNIHFIGALFPYTQKGGHKLWFDERLNQYKKVVLVTQGTVEKDVQKIIVPTLEAFRDTDVMVIATTGGSETAALREKYPDHNFIIEDYLPFDEILPYTHAFITNGGYGGSLLGIKYKTPLIAAGVHEAKNEICARIGYFNYGINLNTENPAPEQLRAAVEEIIANDLYKNNVIRLAEELNNLNSNELSAKHIADLLSRKAVS</sequence>
<name>A0A7W9DZ06_9SPHI</name>
<accession>A0A7W9DZ06</accession>
<dbReference type="SUPFAM" id="SSF53756">
    <property type="entry name" value="UDP-Glycosyltransferase/glycogen phosphorylase"/>
    <property type="match status" value="1"/>
</dbReference>